<dbReference type="Proteomes" id="UP001164746">
    <property type="component" value="Chromosome 8"/>
</dbReference>
<name>A0ABY7EQC7_MYAAR</name>
<feature type="non-terminal residue" evidence="1">
    <location>
        <position position="64"/>
    </location>
</feature>
<dbReference type="EMBL" id="CP111019">
    <property type="protein sequence ID" value="WAR11455.1"/>
    <property type="molecule type" value="Genomic_DNA"/>
</dbReference>
<evidence type="ECO:0000313" key="1">
    <source>
        <dbReference type="EMBL" id="WAR11455.1"/>
    </source>
</evidence>
<sequence>QDSIGYDQAVSNNIVVGTIVIHHASPGCLTAVDVKDISSYIKRQGSVTDSERHHVLKKDWNPLA</sequence>
<keyword evidence="2" id="KW-1185">Reference proteome</keyword>
<organism evidence="1 2">
    <name type="scientific">Mya arenaria</name>
    <name type="common">Soft-shell clam</name>
    <dbReference type="NCBI Taxonomy" id="6604"/>
    <lineage>
        <taxon>Eukaryota</taxon>
        <taxon>Metazoa</taxon>
        <taxon>Spiralia</taxon>
        <taxon>Lophotrochozoa</taxon>
        <taxon>Mollusca</taxon>
        <taxon>Bivalvia</taxon>
        <taxon>Autobranchia</taxon>
        <taxon>Heteroconchia</taxon>
        <taxon>Euheterodonta</taxon>
        <taxon>Imparidentia</taxon>
        <taxon>Neoheterodontei</taxon>
        <taxon>Myida</taxon>
        <taxon>Myoidea</taxon>
        <taxon>Myidae</taxon>
        <taxon>Mya</taxon>
    </lineage>
</organism>
<gene>
    <name evidence="1" type="ORF">MAR_025635</name>
</gene>
<accession>A0ABY7EQC7</accession>
<protein>
    <submittedName>
        <fullName evidence="1">Uncharacterized protein</fullName>
    </submittedName>
</protein>
<proteinExistence type="predicted"/>
<evidence type="ECO:0000313" key="2">
    <source>
        <dbReference type="Proteomes" id="UP001164746"/>
    </source>
</evidence>
<reference evidence="1" key="1">
    <citation type="submission" date="2022-11" db="EMBL/GenBank/DDBJ databases">
        <title>Centuries of genome instability and evolution in soft-shell clam transmissible cancer (bioRxiv).</title>
        <authorList>
            <person name="Hart S.F.M."/>
            <person name="Yonemitsu M.A."/>
            <person name="Giersch R.M."/>
            <person name="Beal B.F."/>
            <person name="Arriagada G."/>
            <person name="Davis B.W."/>
            <person name="Ostrander E.A."/>
            <person name="Goff S.P."/>
            <person name="Metzger M.J."/>
        </authorList>
    </citation>
    <scope>NUCLEOTIDE SEQUENCE</scope>
    <source>
        <strain evidence="1">MELC-2E11</strain>
        <tissue evidence="1">Siphon/mantle</tissue>
    </source>
</reference>